<organism evidence="1 2">
    <name type="scientific">Polaribacter atrinae</name>
    <dbReference type="NCBI Taxonomy" id="1333662"/>
    <lineage>
        <taxon>Bacteria</taxon>
        <taxon>Pseudomonadati</taxon>
        <taxon>Bacteroidota</taxon>
        <taxon>Flavobacteriia</taxon>
        <taxon>Flavobacteriales</taxon>
        <taxon>Flavobacteriaceae</taxon>
    </lineage>
</organism>
<sequence>MKKLKTIYKALVILLIITACTEEDRSLDFLDNIAPPSNVAASYNLSQDNSGLVTILPTAVGAMMFDVSFGDASADEKGVEAGKMAQHTYAEGTYSIKVIAYNSKGDTAEATQELVVSFKAPENLEVTIENDIAISKQLNITAKADYAATYDFYSGEADVAQPAASANIGDAINYQYATAGTYNVKVIAKGGAIETTEYTSEFEVTAILAPLKSANTQPARDAADVISIFSDKYTDVAGTDFNPNWSQSTIYTPFELNGDAMIQYSNLNYQGIQIGATQDISTMEFLHLDVWTADATELETYLISVASGEKMVKTALTKDAWTTINIPISEFTDQGLSVDDIHQFKFVGAGSVFIDNLYFYKASSSPVSGVTPLTFETDFELSSFDGGSAAVVANPDTNGNTSSSVLELVKNAGQPWAGSKVTISSTFDVSNAVITAKVWSPRAGLNLLLKFEDATPWPNTVDSEEITATTTTANAWEELTFDFSGISTSVDFSNLVLIMDNGTEGDGSANYTIYVDDISTNPVLDFEPEFVLSSFDGGAISVFANPDTNGNESAMVAQLVKNAGQPWAGSKITVPTPFSFTSGTNVKVKVWSPRAGLNLLLKFEDATPWPNTVASAEITATTTTANAWEELTFDFSEISTSVDFTNLVLIMDNGTEGDGSANYTIYLDDISQF</sequence>
<keyword evidence="2" id="KW-1185">Reference proteome</keyword>
<gene>
    <name evidence="1" type="ORF">LPB303_03710</name>
</gene>
<dbReference type="RefSeq" id="WP_068448249.1">
    <property type="nucleotide sequence ID" value="NZ_CP150660.1"/>
</dbReference>
<evidence type="ECO:0000313" key="1">
    <source>
        <dbReference type="EMBL" id="OAD46033.1"/>
    </source>
</evidence>
<dbReference type="STRING" id="1333662.LPB303_03710"/>
<evidence type="ECO:0000313" key="2">
    <source>
        <dbReference type="Proteomes" id="UP000076923"/>
    </source>
</evidence>
<dbReference type="EMBL" id="LVWE01000005">
    <property type="protein sequence ID" value="OAD46033.1"/>
    <property type="molecule type" value="Genomic_DNA"/>
</dbReference>
<dbReference type="PROSITE" id="PS51257">
    <property type="entry name" value="PROKAR_LIPOPROTEIN"/>
    <property type="match status" value="1"/>
</dbReference>
<dbReference type="AlphaFoldDB" id="A0A176TER5"/>
<proteinExistence type="predicted"/>
<dbReference type="Gene3D" id="2.60.120.260">
    <property type="entry name" value="Galactose-binding domain-like"/>
    <property type="match status" value="2"/>
</dbReference>
<evidence type="ECO:0008006" key="3">
    <source>
        <dbReference type="Google" id="ProtNLM"/>
    </source>
</evidence>
<dbReference type="Proteomes" id="UP000076923">
    <property type="component" value="Unassembled WGS sequence"/>
</dbReference>
<reference evidence="1 2" key="1">
    <citation type="submission" date="2016-02" db="EMBL/GenBank/DDBJ databases">
        <title>Draft genome sequence of Polaribacter atrinae KACC17473.</title>
        <authorList>
            <person name="Shin S.-K."/>
            <person name="Yi H."/>
        </authorList>
    </citation>
    <scope>NUCLEOTIDE SEQUENCE [LARGE SCALE GENOMIC DNA]</scope>
    <source>
        <strain evidence="1 2">KACC 17473</strain>
    </source>
</reference>
<dbReference type="OrthoDB" id="5381604at2"/>
<accession>A0A176TER5</accession>
<protein>
    <recommendedName>
        <fullName evidence="3">PKD domain-containing protein</fullName>
    </recommendedName>
</protein>
<comment type="caution">
    <text evidence="1">The sequence shown here is derived from an EMBL/GenBank/DDBJ whole genome shotgun (WGS) entry which is preliminary data.</text>
</comment>
<dbReference type="Gene3D" id="2.60.120.430">
    <property type="entry name" value="Galactose-binding lectin"/>
    <property type="match status" value="1"/>
</dbReference>
<name>A0A176TER5_9FLAO</name>